<protein>
    <submittedName>
        <fullName evidence="2">Uncharacterized protein</fullName>
    </submittedName>
</protein>
<dbReference type="AlphaFoldDB" id="A0A1E1XNZ5"/>
<dbReference type="EMBL" id="GFAA01002638">
    <property type="protein sequence ID" value="JAU00797.1"/>
    <property type="molecule type" value="mRNA"/>
</dbReference>
<evidence type="ECO:0000256" key="1">
    <source>
        <dbReference type="SAM" id="MobiDB-lite"/>
    </source>
</evidence>
<name>A0A1E1XNZ5_AMBSC</name>
<reference evidence="2" key="1">
    <citation type="submission" date="2016-09" db="EMBL/GenBank/DDBJ databases">
        <authorList>
            <person name="Capua I."/>
            <person name="De Benedictis P."/>
            <person name="Joannis T."/>
            <person name="Lombin L.H."/>
            <person name="Cattoli G."/>
        </authorList>
    </citation>
    <scope>NUCLEOTIDE SEQUENCE</scope>
</reference>
<organism evidence="2">
    <name type="scientific">Amblyomma sculptum</name>
    <name type="common">Tick</name>
    <dbReference type="NCBI Taxonomy" id="1581419"/>
    <lineage>
        <taxon>Eukaryota</taxon>
        <taxon>Metazoa</taxon>
        <taxon>Ecdysozoa</taxon>
        <taxon>Arthropoda</taxon>
        <taxon>Chelicerata</taxon>
        <taxon>Arachnida</taxon>
        <taxon>Acari</taxon>
        <taxon>Parasitiformes</taxon>
        <taxon>Ixodida</taxon>
        <taxon>Ixodoidea</taxon>
        <taxon>Ixodidae</taxon>
        <taxon>Amblyomminae</taxon>
        <taxon>Amblyomma</taxon>
    </lineage>
</organism>
<feature type="compositionally biased region" description="Low complexity" evidence="1">
    <location>
        <begin position="1"/>
        <end position="21"/>
    </location>
</feature>
<feature type="non-terminal residue" evidence="2">
    <location>
        <position position="1"/>
    </location>
</feature>
<proteinExistence type="evidence at transcript level"/>
<feature type="region of interest" description="Disordered" evidence="1">
    <location>
        <begin position="1"/>
        <end position="34"/>
    </location>
</feature>
<accession>A0A1E1XNZ5</accession>
<reference evidence="2" key="2">
    <citation type="journal article" date="2017" name="Front. Cell. Infect. Microbiol.">
        <title>Analysis of the Salivary Gland Transcriptome of Unfed and Partially Fed Amblyomma sculptum Ticks and Descriptive Proteome of the Saliva.</title>
        <authorList>
            <person name="Esteves E."/>
            <person name="Maruyama S.R."/>
            <person name="Kawahara R."/>
            <person name="Fujita A."/>
            <person name="Martins L.A."/>
            <person name="Righi A.A."/>
            <person name="Costa F.B."/>
            <person name="Palmisano G."/>
            <person name="Labruna M.B."/>
            <person name="Sa-Nunes A."/>
            <person name="Ribeiro J.M.C."/>
            <person name="Fogaca A.C."/>
        </authorList>
    </citation>
    <scope>NUCLEOTIDE SEQUENCE</scope>
</reference>
<evidence type="ECO:0000313" key="2">
    <source>
        <dbReference type="EMBL" id="JAU00797.1"/>
    </source>
</evidence>
<sequence length="204" mass="21337">PRITQPPRGARPATPCPARRTPTTRRSRGLPSATSTSACSRAAWAACCSARASSWWCSARRRRSPRRCGSPASCCCSPGDCCSSWASAPSASTWRARTVESGKPPARARETTPQVCAPATWCSSSSAAVCGGLAAHGCAARSGRSCCCAAGSCPRDPAFVKPCVSQAEAYEANSEGYDLKLLNIRRLKSQGVMTRQARGAPKPA</sequence>